<comment type="caution">
    <text evidence="3">The sequence shown here is derived from an EMBL/GenBank/DDBJ whole genome shotgun (WGS) entry which is preliminary data.</text>
</comment>
<feature type="domain" description="Prolamin-like" evidence="2">
    <location>
        <begin position="74"/>
        <end position="99"/>
    </location>
</feature>
<protein>
    <recommendedName>
        <fullName evidence="2">Prolamin-like domain-containing protein</fullName>
    </recommendedName>
</protein>
<evidence type="ECO:0000313" key="4">
    <source>
        <dbReference type="Proteomes" id="UP000886595"/>
    </source>
</evidence>
<evidence type="ECO:0000256" key="1">
    <source>
        <dbReference type="ARBA" id="ARBA00022729"/>
    </source>
</evidence>
<keyword evidence="4" id="KW-1185">Reference proteome</keyword>
<dbReference type="Proteomes" id="UP000886595">
    <property type="component" value="Unassembled WGS sequence"/>
</dbReference>
<dbReference type="AlphaFoldDB" id="A0A8X7UCM5"/>
<accession>A0A8X7UCM5</accession>
<dbReference type="Pfam" id="PF05617">
    <property type="entry name" value="Prolamin_like"/>
    <property type="match status" value="1"/>
</dbReference>
<evidence type="ECO:0000259" key="2">
    <source>
        <dbReference type="Pfam" id="PF05617"/>
    </source>
</evidence>
<gene>
    <name evidence="3" type="ORF">Bca52824_056274</name>
</gene>
<organism evidence="3 4">
    <name type="scientific">Brassica carinata</name>
    <name type="common">Ethiopian mustard</name>
    <name type="synonym">Abyssinian cabbage</name>
    <dbReference type="NCBI Taxonomy" id="52824"/>
    <lineage>
        <taxon>Eukaryota</taxon>
        <taxon>Viridiplantae</taxon>
        <taxon>Streptophyta</taxon>
        <taxon>Embryophyta</taxon>
        <taxon>Tracheophyta</taxon>
        <taxon>Spermatophyta</taxon>
        <taxon>Magnoliopsida</taxon>
        <taxon>eudicotyledons</taxon>
        <taxon>Gunneridae</taxon>
        <taxon>Pentapetalae</taxon>
        <taxon>rosids</taxon>
        <taxon>malvids</taxon>
        <taxon>Brassicales</taxon>
        <taxon>Brassicaceae</taxon>
        <taxon>Brassiceae</taxon>
        <taxon>Brassica</taxon>
    </lineage>
</organism>
<keyword evidence="1" id="KW-0732">Signal</keyword>
<evidence type="ECO:0000313" key="3">
    <source>
        <dbReference type="EMBL" id="KAG2273719.1"/>
    </source>
</evidence>
<sequence length="114" mass="12562">MKNLCHIQSYSNRTRVINYPRALLIAALTSLSPQATLAVPWLRKSLPCRSLPTNSVPSATGSHQMLERQEGGRKAAIGSECCAAIKKMNKDCEKTVFGSFHDPFLTGYKTVFGF</sequence>
<reference evidence="3 4" key="1">
    <citation type="submission" date="2020-02" db="EMBL/GenBank/DDBJ databases">
        <authorList>
            <person name="Ma Q."/>
            <person name="Huang Y."/>
            <person name="Song X."/>
            <person name="Pei D."/>
        </authorList>
    </citation>
    <scope>NUCLEOTIDE SEQUENCE [LARGE SCALE GENOMIC DNA]</scope>
    <source>
        <strain evidence="3">Sxm20200214</strain>
        <tissue evidence="3">Leaf</tissue>
    </source>
</reference>
<dbReference type="EMBL" id="JAAMPC010000012">
    <property type="protein sequence ID" value="KAG2273719.1"/>
    <property type="molecule type" value="Genomic_DNA"/>
</dbReference>
<proteinExistence type="predicted"/>
<name>A0A8X7UCM5_BRACI</name>
<dbReference type="InterPro" id="IPR008502">
    <property type="entry name" value="Prolamin-like"/>
</dbReference>